<reference evidence="2" key="1">
    <citation type="submission" date="2020-10" db="EMBL/GenBank/DDBJ databases">
        <authorList>
            <person name="Kikuchi T."/>
        </authorList>
    </citation>
    <scope>NUCLEOTIDE SEQUENCE</scope>
    <source>
        <strain evidence="2">NKZ352</strain>
    </source>
</reference>
<dbReference type="AlphaFoldDB" id="A0A8S1HM06"/>
<feature type="region of interest" description="Disordered" evidence="1">
    <location>
        <begin position="93"/>
        <end position="112"/>
    </location>
</feature>
<dbReference type="Proteomes" id="UP000835052">
    <property type="component" value="Unassembled WGS sequence"/>
</dbReference>
<accession>A0A8S1HM06</accession>
<comment type="caution">
    <text evidence="2">The sequence shown here is derived from an EMBL/GenBank/DDBJ whole genome shotgun (WGS) entry which is preliminary data.</text>
</comment>
<dbReference type="EMBL" id="CAJGYM010000066">
    <property type="protein sequence ID" value="CAD6196111.1"/>
    <property type="molecule type" value="Genomic_DNA"/>
</dbReference>
<keyword evidence="3" id="KW-1185">Reference proteome</keyword>
<evidence type="ECO:0000313" key="3">
    <source>
        <dbReference type="Proteomes" id="UP000835052"/>
    </source>
</evidence>
<protein>
    <submittedName>
        <fullName evidence="2">Uncharacterized protein</fullName>
    </submittedName>
</protein>
<gene>
    <name evidence="2" type="ORF">CAUJ_LOCUS12026</name>
</gene>
<evidence type="ECO:0000313" key="2">
    <source>
        <dbReference type="EMBL" id="CAD6196111.1"/>
    </source>
</evidence>
<evidence type="ECO:0000256" key="1">
    <source>
        <dbReference type="SAM" id="MobiDB-lite"/>
    </source>
</evidence>
<organism evidence="2 3">
    <name type="scientific">Caenorhabditis auriculariae</name>
    <dbReference type="NCBI Taxonomy" id="2777116"/>
    <lineage>
        <taxon>Eukaryota</taxon>
        <taxon>Metazoa</taxon>
        <taxon>Ecdysozoa</taxon>
        <taxon>Nematoda</taxon>
        <taxon>Chromadorea</taxon>
        <taxon>Rhabditida</taxon>
        <taxon>Rhabditina</taxon>
        <taxon>Rhabditomorpha</taxon>
        <taxon>Rhabditoidea</taxon>
        <taxon>Rhabditidae</taxon>
        <taxon>Peloderinae</taxon>
        <taxon>Caenorhabditis</taxon>
    </lineage>
</organism>
<name>A0A8S1HM06_9PELO</name>
<sequence length="112" mass="12132">MTMLYITDPQSSFAAKCLLRESRLVRQAGLCEGRPVTLPAPRPFSRPWPARAHTGFFLKIRPKARAGPPGLSHKPGFRCLFLGRAGGFSKAWPGLPGADKLTGRPSHKPGGN</sequence>
<proteinExistence type="predicted"/>